<comment type="subcellular location">
    <subcellularLocation>
        <location evidence="1">Membrane</location>
        <topology evidence="1">Multi-pass membrane protein</topology>
    </subcellularLocation>
</comment>
<dbReference type="Proteomes" id="UP000004358">
    <property type="component" value="Unassembled WGS sequence"/>
</dbReference>
<dbReference type="InterPro" id="IPR029044">
    <property type="entry name" value="Nucleotide-diphossugar_trans"/>
</dbReference>
<dbReference type="AlphaFoldDB" id="A3ZSY2"/>
<name>A3ZSY2_9BACT</name>
<organism evidence="10 11">
    <name type="scientific">Blastopirellula marina DSM 3645</name>
    <dbReference type="NCBI Taxonomy" id="314230"/>
    <lineage>
        <taxon>Bacteria</taxon>
        <taxon>Pseudomonadati</taxon>
        <taxon>Planctomycetota</taxon>
        <taxon>Planctomycetia</taxon>
        <taxon>Pirellulales</taxon>
        <taxon>Pirellulaceae</taxon>
        <taxon>Blastopirellula</taxon>
    </lineage>
</organism>
<evidence type="ECO:0000256" key="7">
    <source>
        <dbReference type="SAM" id="MobiDB-lite"/>
    </source>
</evidence>
<evidence type="ECO:0000256" key="4">
    <source>
        <dbReference type="ARBA" id="ARBA00022692"/>
    </source>
</evidence>
<keyword evidence="5 8" id="KW-1133">Transmembrane helix</keyword>
<evidence type="ECO:0000256" key="2">
    <source>
        <dbReference type="ARBA" id="ARBA00022676"/>
    </source>
</evidence>
<keyword evidence="2" id="KW-0328">Glycosyltransferase</keyword>
<gene>
    <name evidence="10" type="ORF">DSM3645_11202</name>
</gene>
<keyword evidence="3 10" id="KW-0808">Transferase</keyword>
<dbReference type="PANTHER" id="PTHR48090">
    <property type="entry name" value="UNDECAPRENYL-PHOSPHATE 4-DEOXY-4-FORMAMIDO-L-ARABINOSE TRANSFERASE-RELATED"/>
    <property type="match status" value="1"/>
</dbReference>
<dbReference type="STRING" id="314230.DSM3645_11202"/>
<keyword evidence="4 8" id="KW-0812">Transmembrane</keyword>
<evidence type="ECO:0000256" key="6">
    <source>
        <dbReference type="ARBA" id="ARBA00023136"/>
    </source>
</evidence>
<dbReference type="HOGENOM" id="CLU_033536_0_1_0"/>
<evidence type="ECO:0000256" key="3">
    <source>
        <dbReference type="ARBA" id="ARBA00022679"/>
    </source>
</evidence>
<keyword evidence="6 8" id="KW-0472">Membrane</keyword>
<protein>
    <submittedName>
        <fullName evidence="10">Glycosyl transferase, group 2 family protein</fullName>
    </submittedName>
</protein>
<evidence type="ECO:0000256" key="1">
    <source>
        <dbReference type="ARBA" id="ARBA00004141"/>
    </source>
</evidence>
<sequence length="353" mass="39748">MNACPPISINDDPRPLITIVVPVLNEEANIQRLYSTVNETMQPVADRYRIEFLFTDNHSTDRSFELLSNIAATDSRVRVLRFSRNFGYQRSILTGYLNASGEAVIQLDCDLQDPPAMILEFLAKWEVGYKVIYGVRKQRREGVGITLARKAFYRLINWLSDDPLPLDAGDFRLVDRRIVEVLRKHQDATPYLRGQIAAMGFRQIGLEYSRSPRLDGESKFGYYDLINLAIDGILNHSPIPLRLAKYVSQAAFVVTCIFIAVYASMKLTVGTDWTAGFATLAVLTLSSICINSLLIGIQGEYIARIYKHTKQQPLTIIEESVNGSTEWTSSSSYNAEEATRPQRDDLAKQSHAA</sequence>
<dbReference type="EMBL" id="AANZ01000009">
    <property type="protein sequence ID" value="EAQ80408.1"/>
    <property type="molecule type" value="Genomic_DNA"/>
</dbReference>
<evidence type="ECO:0000256" key="8">
    <source>
        <dbReference type="SAM" id="Phobius"/>
    </source>
</evidence>
<dbReference type="CDD" id="cd04187">
    <property type="entry name" value="DPM1_like_bac"/>
    <property type="match status" value="1"/>
</dbReference>
<feature type="transmembrane region" description="Helical" evidence="8">
    <location>
        <begin position="277"/>
        <end position="297"/>
    </location>
</feature>
<dbReference type="GO" id="GO:0016757">
    <property type="term" value="F:glycosyltransferase activity"/>
    <property type="evidence" value="ECO:0007669"/>
    <property type="project" value="UniProtKB-KW"/>
</dbReference>
<feature type="compositionally biased region" description="Basic and acidic residues" evidence="7">
    <location>
        <begin position="337"/>
        <end position="353"/>
    </location>
</feature>
<evidence type="ECO:0000313" key="11">
    <source>
        <dbReference type="Proteomes" id="UP000004358"/>
    </source>
</evidence>
<dbReference type="OrthoDB" id="9807778at2"/>
<reference evidence="10 11" key="1">
    <citation type="submission" date="2006-02" db="EMBL/GenBank/DDBJ databases">
        <authorList>
            <person name="Amann R."/>
            <person name="Ferriera S."/>
            <person name="Johnson J."/>
            <person name="Kravitz S."/>
            <person name="Halpern A."/>
            <person name="Remington K."/>
            <person name="Beeson K."/>
            <person name="Tran B."/>
            <person name="Rogers Y.-H."/>
            <person name="Friedman R."/>
            <person name="Venter J.C."/>
        </authorList>
    </citation>
    <scope>NUCLEOTIDE SEQUENCE [LARGE SCALE GENOMIC DNA]</scope>
    <source>
        <strain evidence="10 11">DSM 3645</strain>
    </source>
</reference>
<dbReference type="eggNOG" id="COG0463">
    <property type="taxonomic scope" value="Bacteria"/>
</dbReference>
<comment type="caution">
    <text evidence="10">The sequence shown here is derived from an EMBL/GenBank/DDBJ whole genome shotgun (WGS) entry which is preliminary data.</text>
</comment>
<dbReference type="InterPro" id="IPR001173">
    <property type="entry name" value="Glyco_trans_2-like"/>
</dbReference>
<evidence type="ECO:0000313" key="10">
    <source>
        <dbReference type="EMBL" id="EAQ80408.1"/>
    </source>
</evidence>
<dbReference type="Pfam" id="PF00535">
    <property type="entry name" value="Glycos_transf_2"/>
    <property type="match status" value="1"/>
</dbReference>
<feature type="transmembrane region" description="Helical" evidence="8">
    <location>
        <begin position="246"/>
        <end position="265"/>
    </location>
</feature>
<accession>A3ZSY2</accession>
<feature type="domain" description="Glycosyltransferase 2-like" evidence="9">
    <location>
        <begin position="18"/>
        <end position="180"/>
    </location>
</feature>
<dbReference type="Gene3D" id="3.90.550.10">
    <property type="entry name" value="Spore Coat Polysaccharide Biosynthesis Protein SpsA, Chain A"/>
    <property type="match status" value="1"/>
</dbReference>
<evidence type="ECO:0000256" key="5">
    <source>
        <dbReference type="ARBA" id="ARBA00022989"/>
    </source>
</evidence>
<dbReference type="SUPFAM" id="SSF53448">
    <property type="entry name" value="Nucleotide-diphospho-sugar transferases"/>
    <property type="match status" value="1"/>
</dbReference>
<evidence type="ECO:0000259" key="9">
    <source>
        <dbReference type="Pfam" id="PF00535"/>
    </source>
</evidence>
<feature type="compositionally biased region" description="Polar residues" evidence="7">
    <location>
        <begin position="325"/>
        <end position="334"/>
    </location>
</feature>
<dbReference type="GO" id="GO:0005886">
    <property type="term" value="C:plasma membrane"/>
    <property type="evidence" value="ECO:0007669"/>
    <property type="project" value="TreeGrafter"/>
</dbReference>
<dbReference type="PANTHER" id="PTHR48090:SF1">
    <property type="entry name" value="PROPHAGE BACTOPRENOL GLUCOSYL TRANSFERASE HOMOLOG"/>
    <property type="match status" value="1"/>
</dbReference>
<proteinExistence type="predicted"/>
<dbReference type="InterPro" id="IPR050256">
    <property type="entry name" value="Glycosyltransferase_2"/>
</dbReference>
<feature type="region of interest" description="Disordered" evidence="7">
    <location>
        <begin position="325"/>
        <end position="353"/>
    </location>
</feature>